<accession>A0ABQ6F084</accession>
<sequence>MTKAKNPNSDQIGIRNLDLRLRVERLATLDDRKMTQMAALLLRKAVELKEEELGLPPIDEQAA</sequence>
<name>A0ABQ6F084_9VIBR</name>
<keyword evidence="2" id="KW-1185">Reference proteome</keyword>
<comment type="caution">
    <text evidence="1">The sequence shown here is derived from an EMBL/GenBank/DDBJ whole genome shotgun (WGS) entry which is preliminary data.</text>
</comment>
<evidence type="ECO:0000313" key="2">
    <source>
        <dbReference type="Proteomes" id="UP001157138"/>
    </source>
</evidence>
<reference evidence="2" key="1">
    <citation type="journal article" date="2019" name="Int. J. Syst. Evol. Microbiol.">
        <title>The Global Catalogue of Microorganisms (GCM) 10K type strain sequencing project: providing services to taxonomists for standard genome sequencing and annotation.</title>
        <authorList>
            <consortium name="The Broad Institute Genomics Platform"/>
            <consortium name="The Broad Institute Genome Sequencing Center for Infectious Disease"/>
            <person name="Wu L."/>
            <person name="Ma J."/>
        </authorList>
    </citation>
    <scope>NUCLEOTIDE SEQUENCE [LARGE SCALE GENOMIC DNA]</scope>
    <source>
        <strain evidence="2">NBRC 108723</strain>
    </source>
</reference>
<dbReference type="RefSeq" id="WP_284192763.1">
    <property type="nucleotide sequence ID" value="NZ_BSPW01000059.1"/>
</dbReference>
<proteinExistence type="predicted"/>
<organism evidence="1 2">
    <name type="scientific">Vibrio zhanjiangensis</name>
    <dbReference type="NCBI Taxonomy" id="1046128"/>
    <lineage>
        <taxon>Bacteria</taxon>
        <taxon>Pseudomonadati</taxon>
        <taxon>Pseudomonadota</taxon>
        <taxon>Gammaproteobacteria</taxon>
        <taxon>Vibrionales</taxon>
        <taxon>Vibrionaceae</taxon>
        <taxon>Vibrio</taxon>
    </lineage>
</organism>
<dbReference type="EMBL" id="BSPW01000059">
    <property type="protein sequence ID" value="GLT18893.1"/>
    <property type="molecule type" value="Genomic_DNA"/>
</dbReference>
<gene>
    <name evidence="1" type="ORF">GCM10007938_26750</name>
</gene>
<dbReference type="Proteomes" id="UP001157138">
    <property type="component" value="Unassembled WGS sequence"/>
</dbReference>
<evidence type="ECO:0000313" key="1">
    <source>
        <dbReference type="EMBL" id="GLT18893.1"/>
    </source>
</evidence>
<protein>
    <submittedName>
        <fullName evidence="1">Uncharacterized protein</fullName>
    </submittedName>
</protein>